<evidence type="ECO:0000313" key="2">
    <source>
        <dbReference type="Proteomes" id="UP000244336"/>
    </source>
</evidence>
<gene>
    <name evidence="1" type="ORF">GQ55_1G301900</name>
</gene>
<dbReference type="Proteomes" id="UP000244336">
    <property type="component" value="Chromosome 1"/>
</dbReference>
<evidence type="ECO:0000313" key="1">
    <source>
        <dbReference type="EMBL" id="PUZ76576.1"/>
    </source>
</evidence>
<accession>A0A2T7F927</accession>
<name>A0A2T7F927_9POAL</name>
<sequence>MAAVRGGVCSGGSTNTRHAAHLFPLPCIGEPAATSCFSPGSSVARSKALRAAACYTSDAKPVPEVEASAGKNRNMPIAISATRGRGERYGSRQASSYGAVPLTHRRHASSSLGTRGSGGYHEPHGGDDAFSSITRRLENLQGRLPTRAHFTKPSPSDCRQPGIPLFWKGEESDWRFTKARGKENEVYDQNNWQTDNVSSRISSARDWNFDFDGAFEGSKCSPIFMKPSGTPQNIRVQTHRSLLDRRGRSFFLSIHKAAPARLIHQSPSHNRRQHVDAIDANNDCIVPKVSEGKDEVNEQDWQMDTMSSHVSSARDWNFEFDIAFEGRNHSGHLVKPSAMPRNIRVQIPRHPSLLDRRVDRIILPFTCQACSSDNLPSTSNVFLVFIISVQILEGLCPYYPFNAAFFDLGTYLPVLTLESSSTASNSSKSAPGPLGKVKGKVGIVRSASAHTSGGTVGAKKKEAYITTLGAGGGYGDPHPPPFYKCEVRRKGTTFYRLKCCRLVVCECCGCACEPAEDEEDEKLLQSRRGKVQAGKEKLPKVKLVGSDLFLWQPCSFPAGLMLCMAKRTGNHLQYYFAPVDELMNPKVRVVRATVYNFRQHGRNARSLSVRDELLTRKQLR</sequence>
<protein>
    <submittedName>
        <fullName evidence="1">Uncharacterized protein</fullName>
    </submittedName>
</protein>
<dbReference type="Gramene" id="PUZ76576">
    <property type="protein sequence ID" value="PUZ76576"/>
    <property type="gene ID" value="GQ55_1G301900"/>
</dbReference>
<dbReference type="AlphaFoldDB" id="A0A2T7F927"/>
<reference evidence="1 2" key="1">
    <citation type="submission" date="2018-04" db="EMBL/GenBank/DDBJ databases">
        <title>WGS assembly of Panicum hallii var. hallii HAL2.</title>
        <authorList>
            <person name="Lovell J."/>
            <person name="Jenkins J."/>
            <person name="Lowry D."/>
            <person name="Mamidi S."/>
            <person name="Sreedasyam A."/>
            <person name="Weng X."/>
            <person name="Barry K."/>
            <person name="Bonette J."/>
            <person name="Campitelli B."/>
            <person name="Daum C."/>
            <person name="Gordon S."/>
            <person name="Gould B."/>
            <person name="Lipzen A."/>
            <person name="MacQueen A."/>
            <person name="Palacio-Mejia J."/>
            <person name="Plott C."/>
            <person name="Shakirov E."/>
            <person name="Shu S."/>
            <person name="Yoshinaga Y."/>
            <person name="Zane M."/>
            <person name="Rokhsar D."/>
            <person name="Grimwood J."/>
            <person name="Schmutz J."/>
            <person name="Juenger T."/>
        </authorList>
    </citation>
    <scope>NUCLEOTIDE SEQUENCE [LARGE SCALE GENOMIC DNA]</scope>
    <source>
        <strain evidence="2">cv. HAL2</strain>
    </source>
</reference>
<dbReference type="EMBL" id="CM009749">
    <property type="protein sequence ID" value="PUZ76576.1"/>
    <property type="molecule type" value="Genomic_DNA"/>
</dbReference>
<proteinExistence type="predicted"/>
<dbReference type="OrthoDB" id="691789at2759"/>
<keyword evidence="2" id="KW-1185">Reference proteome</keyword>
<dbReference type="STRING" id="1504633.A0A2T7F927"/>
<organism evidence="1 2">
    <name type="scientific">Panicum hallii var. hallii</name>
    <dbReference type="NCBI Taxonomy" id="1504633"/>
    <lineage>
        <taxon>Eukaryota</taxon>
        <taxon>Viridiplantae</taxon>
        <taxon>Streptophyta</taxon>
        <taxon>Embryophyta</taxon>
        <taxon>Tracheophyta</taxon>
        <taxon>Spermatophyta</taxon>
        <taxon>Magnoliopsida</taxon>
        <taxon>Liliopsida</taxon>
        <taxon>Poales</taxon>
        <taxon>Poaceae</taxon>
        <taxon>PACMAD clade</taxon>
        <taxon>Panicoideae</taxon>
        <taxon>Panicodae</taxon>
        <taxon>Paniceae</taxon>
        <taxon>Panicinae</taxon>
        <taxon>Panicum</taxon>
        <taxon>Panicum sect. Panicum</taxon>
    </lineage>
</organism>